<dbReference type="Proteomes" id="UP000198323">
    <property type="component" value="Unassembled WGS sequence"/>
</dbReference>
<dbReference type="OrthoDB" id="9881263at2759"/>
<accession>A0A226MV57</accession>
<dbReference type="GO" id="GO:0006355">
    <property type="term" value="P:regulation of DNA-templated transcription"/>
    <property type="evidence" value="ECO:0007669"/>
    <property type="project" value="InterPro"/>
</dbReference>
<reference evidence="2 3" key="1">
    <citation type="submission" date="2016-07" db="EMBL/GenBank/DDBJ databases">
        <title>Disparate Historic Effective Population Sizes Predicted by Modern Levels of Genome Diversity for the Scaled Quail (Callipepla squamata) and the Northern Bobwhite (Colinus virginianus): Inferences from First and Second Generation Draft Genome Assemblies for Sympatric New World Quail.</title>
        <authorList>
            <person name="Oldeschulte D.L."/>
            <person name="Halley Y.A."/>
            <person name="Bhattarai E.K."/>
            <person name="Brashear W.A."/>
            <person name="Hill J."/>
            <person name="Metz R.P."/>
            <person name="Johnson C.D."/>
            <person name="Rollins D."/>
            <person name="Peterson M.J."/>
            <person name="Bickhart D.M."/>
            <person name="Decker J.E."/>
            <person name="Seabury C.M."/>
        </authorList>
    </citation>
    <scope>NUCLEOTIDE SEQUENCE [LARGE SCALE GENOMIC DNA]</scope>
    <source>
        <strain evidence="2 3">Texas</strain>
        <tissue evidence="2">Leg muscle</tissue>
    </source>
</reference>
<dbReference type="InterPro" id="IPR037644">
    <property type="entry name" value="MN1"/>
</dbReference>
<proteinExistence type="predicted"/>
<dbReference type="STRING" id="9009.A0A226MV57"/>
<gene>
    <name evidence="2" type="ORF">ASZ78_006675</name>
</gene>
<keyword evidence="3" id="KW-1185">Reference proteome</keyword>
<dbReference type="PANTHER" id="PTHR15821">
    <property type="entry name" value="PROTEIN MN1"/>
    <property type="match status" value="1"/>
</dbReference>
<organism evidence="2 3">
    <name type="scientific">Callipepla squamata</name>
    <name type="common">Scaled quail</name>
    <dbReference type="NCBI Taxonomy" id="9009"/>
    <lineage>
        <taxon>Eukaryota</taxon>
        <taxon>Metazoa</taxon>
        <taxon>Chordata</taxon>
        <taxon>Craniata</taxon>
        <taxon>Vertebrata</taxon>
        <taxon>Euteleostomi</taxon>
        <taxon>Archelosauria</taxon>
        <taxon>Archosauria</taxon>
        <taxon>Dinosauria</taxon>
        <taxon>Saurischia</taxon>
        <taxon>Theropoda</taxon>
        <taxon>Coelurosauria</taxon>
        <taxon>Aves</taxon>
        <taxon>Neognathae</taxon>
        <taxon>Galloanserae</taxon>
        <taxon>Galliformes</taxon>
        <taxon>Odontophoridae</taxon>
        <taxon>Callipepla</taxon>
    </lineage>
</organism>
<dbReference type="AlphaFoldDB" id="A0A226MV57"/>
<feature type="compositionally biased region" description="Pro residues" evidence="1">
    <location>
        <begin position="31"/>
        <end position="40"/>
    </location>
</feature>
<feature type="compositionally biased region" description="Gly residues" evidence="1">
    <location>
        <begin position="79"/>
        <end position="88"/>
    </location>
</feature>
<evidence type="ECO:0000313" key="3">
    <source>
        <dbReference type="Proteomes" id="UP000198323"/>
    </source>
</evidence>
<name>A0A226MV57_CALSU</name>
<evidence type="ECO:0000313" key="2">
    <source>
        <dbReference type="EMBL" id="OXB59128.1"/>
    </source>
</evidence>
<dbReference type="PANTHER" id="PTHR15821:SF0">
    <property type="entry name" value="TRANSCRIPTIONAL ACTIVATOR MN1"/>
    <property type="match status" value="1"/>
</dbReference>
<protein>
    <submittedName>
        <fullName evidence="2">Uncharacterized protein</fullName>
    </submittedName>
</protein>
<comment type="caution">
    <text evidence="2">The sequence shown here is derived from an EMBL/GenBank/DDBJ whole genome shotgun (WGS) entry which is preliminary data.</text>
</comment>
<evidence type="ECO:0000256" key="1">
    <source>
        <dbReference type="SAM" id="MobiDB-lite"/>
    </source>
</evidence>
<feature type="region of interest" description="Disordered" evidence="1">
    <location>
        <begin position="1"/>
        <end position="135"/>
    </location>
</feature>
<dbReference type="EMBL" id="MCFN01000415">
    <property type="protein sequence ID" value="OXB59128.1"/>
    <property type="molecule type" value="Genomic_DNA"/>
</dbReference>
<sequence length="135" mass="13090">MIASLGAPNLNVTFNKKSPAEAKRKLSQAEPDPPPPPPPAATDYFPAGPPAGGGTGKAAPLLPAESSLSPGFALEPAAGGEGKAGGGRGRGRRKRDSGHVSPGTFFEKFSAAEGGGAGVSPGQPAPPAAGAASRA</sequence>